<keyword evidence="2" id="KW-1133">Transmembrane helix</keyword>
<evidence type="ECO:0000256" key="1">
    <source>
        <dbReference type="SAM" id="MobiDB-lite"/>
    </source>
</evidence>
<keyword evidence="2" id="KW-0812">Transmembrane</keyword>
<organism evidence="3 4">
    <name type="scientific">Lactiplantibacillus garii</name>
    <dbReference type="NCBI Taxonomy" id="2306423"/>
    <lineage>
        <taxon>Bacteria</taxon>
        <taxon>Bacillati</taxon>
        <taxon>Bacillota</taxon>
        <taxon>Bacilli</taxon>
        <taxon>Lactobacillales</taxon>
        <taxon>Lactobacillaceae</taxon>
        <taxon>Lactiplantibacillus</taxon>
    </lineage>
</organism>
<dbReference type="RefSeq" id="WP_125073390.1">
    <property type="nucleotide sequence ID" value="NZ_QWZQ01000076.1"/>
</dbReference>
<evidence type="ECO:0000313" key="4">
    <source>
        <dbReference type="Proteomes" id="UP000283633"/>
    </source>
</evidence>
<feature type="region of interest" description="Disordered" evidence="1">
    <location>
        <begin position="33"/>
        <end position="64"/>
    </location>
</feature>
<dbReference type="Proteomes" id="UP000283633">
    <property type="component" value="Unassembled WGS sequence"/>
</dbReference>
<sequence>MLIMSVYGTWKYALKTVLYVAIGGTALIIRHHNRKKTRRELDKGTEKMMRNTPKDANGKYPWEQ</sequence>
<feature type="transmembrane region" description="Helical" evidence="2">
    <location>
        <begin position="12"/>
        <end position="29"/>
    </location>
</feature>
<evidence type="ECO:0000313" key="3">
    <source>
        <dbReference type="EMBL" id="RRK09261.1"/>
    </source>
</evidence>
<evidence type="ECO:0000256" key="2">
    <source>
        <dbReference type="SAM" id="Phobius"/>
    </source>
</evidence>
<keyword evidence="2" id="KW-0472">Membrane</keyword>
<comment type="caution">
    <text evidence="3">The sequence shown here is derived from an EMBL/GenBank/DDBJ whole genome shotgun (WGS) entry which is preliminary data.</text>
</comment>
<gene>
    <name evidence="3" type="ORF">D1831_13680</name>
</gene>
<dbReference type="EMBL" id="QWZQ01000076">
    <property type="protein sequence ID" value="RRK09261.1"/>
    <property type="molecule type" value="Genomic_DNA"/>
</dbReference>
<feature type="compositionally biased region" description="Basic and acidic residues" evidence="1">
    <location>
        <begin position="39"/>
        <end position="57"/>
    </location>
</feature>
<reference evidence="3 4" key="1">
    <citation type="submission" date="2018-08" db="EMBL/GenBank/DDBJ databases">
        <title>Genome Lactobacillus garii FI11369.</title>
        <authorList>
            <person name="Diaz M."/>
            <person name="Narbad A."/>
        </authorList>
    </citation>
    <scope>NUCLEOTIDE SEQUENCE [LARGE SCALE GENOMIC DNA]</scope>
    <source>
        <strain evidence="3 4">FI11369</strain>
    </source>
</reference>
<accession>A0A3R8J508</accession>
<keyword evidence="4" id="KW-1185">Reference proteome</keyword>
<dbReference type="OrthoDB" id="2324652at2"/>
<proteinExistence type="predicted"/>
<dbReference type="AlphaFoldDB" id="A0A3R8J508"/>
<name>A0A3R8J508_9LACO</name>
<protein>
    <submittedName>
        <fullName evidence="3">Uncharacterized protein</fullName>
    </submittedName>
</protein>